<feature type="transmembrane region" description="Helical" evidence="6">
    <location>
        <begin position="194"/>
        <end position="215"/>
    </location>
</feature>
<evidence type="ECO:0000313" key="9">
    <source>
        <dbReference type="Proteomes" id="UP000289506"/>
    </source>
</evidence>
<feature type="transmembrane region" description="Helical" evidence="6">
    <location>
        <begin position="75"/>
        <end position="97"/>
    </location>
</feature>
<dbReference type="GO" id="GO:0005886">
    <property type="term" value="C:plasma membrane"/>
    <property type="evidence" value="ECO:0007669"/>
    <property type="project" value="UniProtKB-SubCell"/>
</dbReference>
<dbReference type="Pfam" id="PF02588">
    <property type="entry name" value="YitT_membrane"/>
    <property type="match status" value="1"/>
</dbReference>
<dbReference type="Pfam" id="PF10035">
    <property type="entry name" value="DUF2179"/>
    <property type="match status" value="1"/>
</dbReference>
<gene>
    <name evidence="8" type="ORF">NCTC10142_00310</name>
</gene>
<evidence type="ECO:0000256" key="5">
    <source>
        <dbReference type="ARBA" id="ARBA00023136"/>
    </source>
</evidence>
<evidence type="ECO:0000256" key="4">
    <source>
        <dbReference type="ARBA" id="ARBA00022989"/>
    </source>
</evidence>
<feature type="domain" description="DUF2179" evidence="7">
    <location>
        <begin position="375"/>
        <end position="421"/>
    </location>
</feature>
<feature type="transmembrane region" description="Helical" evidence="6">
    <location>
        <begin position="314"/>
        <end position="338"/>
    </location>
</feature>
<geneLocation type="plasmid" evidence="8 9">
    <name>13</name>
</geneLocation>
<evidence type="ECO:0000256" key="6">
    <source>
        <dbReference type="SAM" id="Phobius"/>
    </source>
</evidence>
<dbReference type="EMBL" id="LR214986">
    <property type="protein sequence ID" value="VEU64556.1"/>
    <property type="molecule type" value="Genomic_DNA"/>
</dbReference>
<sequence>MKTINNLFQWFLEKIPKIFKKNELKNLHQTQNDNIDEIKDQEIKAEFEKLKYKMGKYLHNLETERLTFKLIVKRYWLRVIMLFIAATVFNAGVQIFLSRADTIPSGVTGVPFLIQNAFPVTKPYFALLYLACNVPLFIIFGLRIKKSFVLLSLTFMVFQIGTNLVFTEKHVLEFFWKNINLTDNYGSYTGWSKIIYTFIGGALIGIGIAISWKAGGSTGGTDIIGYYFSTKAKKSVGSVLSIIGFVTAAIFIVIFEFIKPNYLLDKPLDLEHIKSLSENDFIKLHDYKGIAFNEYDKIEHRYNLLMENYKDSRIYFGVREVGTILYVFIINIMINLIYPKYKKISMTIVCQDPEKVLTYFKLIKYWHSYRIEKYKSGYTGQNGYKITTIMLLLEAKKIIDDLKQIDPRVWISVEKVSKVVGQFSTFYVE</sequence>
<evidence type="ECO:0000259" key="7">
    <source>
        <dbReference type="Pfam" id="PF10035"/>
    </source>
</evidence>
<name>A0A449AHX6_9BACT</name>
<dbReference type="InterPro" id="IPR051461">
    <property type="entry name" value="UPF0750_membrane"/>
</dbReference>
<dbReference type="Proteomes" id="UP000289506">
    <property type="component" value="Plasmid 13"/>
</dbReference>
<keyword evidence="4 6" id="KW-1133">Transmembrane helix</keyword>
<dbReference type="AlphaFoldDB" id="A0A449AHX6"/>
<protein>
    <submittedName>
        <fullName evidence="8">Uncharacterized BCR, YitT family COG1284</fullName>
    </submittedName>
</protein>
<accession>A0A449AHX6</accession>
<keyword evidence="3 6" id="KW-0812">Transmembrane</keyword>
<dbReference type="PANTHER" id="PTHR33545">
    <property type="entry name" value="UPF0750 MEMBRANE PROTEIN YITT-RELATED"/>
    <property type="match status" value="1"/>
</dbReference>
<proteinExistence type="predicted"/>
<evidence type="ECO:0000256" key="1">
    <source>
        <dbReference type="ARBA" id="ARBA00004651"/>
    </source>
</evidence>
<dbReference type="InterPro" id="IPR003740">
    <property type="entry name" value="YitT"/>
</dbReference>
<organism evidence="8 9">
    <name type="scientific">Mycoplasmopsis cynos</name>
    <dbReference type="NCBI Taxonomy" id="171284"/>
    <lineage>
        <taxon>Bacteria</taxon>
        <taxon>Bacillati</taxon>
        <taxon>Mycoplasmatota</taxon>
        <taxon>Mycoplasmoidales</taxon>
        <taxon>Metamycoplasmataceae</taxon>
        <taxon>Mycoplasmopsis</taxon>
    </lineage>
</organism>
<dbReference type="InterPro" id="IPR019264">
    <property type="entry name" value="DUF2179"/>
</dbReference>
<evidence type="ECO:0000313" key="8">
    <source>
        <dbReference type="EMBL" id="VEU64556.1"/>
    </source>
</evidence>
<feature type="transmembrane region" description="Helical" evidence="6">
    <location>
        <begin position="149"/>
        <end position="166"/>
    </location>
</feature>
<feature type="transmembrane region" description="Helical" evidence="6">
    <location>
        <begin position="236"/>
        <end position="258"/>
    </location>
</feature>
<feature type="transmembrane region" description="Helical" evidence="6">
    <location>
        <begin position="124"/>
        <end position="142"/>
    </location>
</feature>
<dbReference type="PANTHER" id="PTHR33545:SF5">
    <property type="entry name" value="UPF0750 MEMBRANE PROTEIN YITT"/>
    <property type="match status" value="1"/>
</dbReference>
<keyword evidence="8" id="KW-0614">Plasmid</keyword>
<dbReference type="RefSeq" id="WP_129720492.1">
    <property type="nucleotide sequence ID" value="NZ_LR214986.1"/>
</dbReference>
<evidence type="ECO:0000256" key="2">
    <source>
        <dbReference type="ARBA" id="ARBA00022475"/>
    </source>
</evidence>
<keyword evidence="2" id="KW-1003">Cell membrane</keyword>
<reference evidence="8 9" key="1">
    <citation type="submission" date="2019-01" db="EMBL/GenBank/DDBJ databases">
        <authorList>
            <consortium name="Pathogen Informatics"/>
        </authorList>
    </citation>
    <scope>NUCLEOTIDE SEQUENCE [LARGE SCALE GENOMIC DNA]</scope>
    <source>
        <strain evidence="8 9">NCTC10142</strain>
        <plasmid evidence="9">13</plasmid>
    </source>
</reference>
<keyword evidence="5 6" id="KW-0472">Membrane</keyword>
<evidence type="ECO:0000256" key="3">
    <source>
        <dbReference type="ARBA" id="ARBA00022692"/>
    </source>
</evidence>
<comment type="subcellular location">
    <subcellularLocation>
        <location evidence="1">Cell membrane</location>
        <topology evidence="1">Multi-pass membrane protein</topology>
    </subcellularLocation>
</comment>